<gene>
    <name evidence="1" type="ORF">ASTO00021_LOCUS7675</name>
</gene>
<organism evidence="1">
    <name type="scientific">Aplanochytrium stocchinoi</name>
    <dbReference type="NCBI Taxonomy" id="215587"/>
    <lineage>
        <taxon>Eukaryota</taxon>
        <taxon>Sar</taxon>
        <taxon>Stramenopiles</taxon>
        <taxon>Bigyra</taxon>
        <taxon>Labyrinthulomycetes</taxon>
        <taxon>Thraustochytrida</taxon>
        <taxon>Thraustochytriidae</taxon>
        <taxon>Aplanochytrium</taxon>
    </lineage>
</organism>
<protein>
    <submittedName>
        <fullName evidence="1">Uncharacterized protein</fullName>
    </submittedName>
</protein>
<dbReference type="AlphaFoldDB" id="A0A7S3LPY7"/>
<sequence length="439" mass="50636">MGIEIKWLYLKSELIKQSWDVRTGSKDADRAIKELIKSHKEYLNSNNHLQELLAKCNTIKKSIKEHMVKLKKGSPPRDLVIELKAEEANAKNFQITVKNRFAILQKQLRSIPNIIDPSDNVHVSDERVVSSVKHVFDYSPSIDNIDSNNLEYFMMNEFMKARIGSVSRELKSKTPKQERSLDLLSLYKKSWLDESTQLPVVTHQLCADLSKVDICVICRGEAQWSRNVFRKLTICACEYYCRIINSGSSKFEPTFMNDIEIIRLKPFELSSESSITNKILIGGNCAAEITCTTDFESRDYEIRCGSKKNLQSWKKYVHVVRATWYLLDLKNLYGNESFCCVDFTKLNRLSFVPQQPCEILNGVEHLFRIPNVYPIKIENLDDVVNLDIWLNENSFIQGSFLSSPDTDAQNELNKFLQASMTSLPPVQFPHIMRWLNTIS</sequence>
<reference evidence="1" key="1">
    <citation type="submission" date="2021-01" db="EMBL/GenBank/DDBJ databases">
        <authorList>
            <person name="Corre E."/>
            <person name="Pelletier E."/>
            <person name="Niang G."/>
            <person name="Scheremetjew M."/>
            <person name="Finn R."/>
            <person name="Kale V."/>
            <person name="Holt S."/>
            <person name="Cochrane G."/>
            <person name="Meng A."/>
            <person name="Brown T."/>
            <person name="Cohen L."/>
        </authorList>
    </citation>
    <scope>NUCLEOTIDE SEQUENCE</scope>
    <source>
        <strain evidence="1">GSBS06</strain>
    </source>
</reference>
<evidence type="ECO:0000313" key="1">
    <source>
        <dbReference type="EMBL" id="CAE0437418.1"/>
    </source>
</evidence>
<name>A0A7S3LPY7_9STRA</name>
<dbReference type="EMBL" id="HBIN01010276">
    <property type="protein sequence ID" value="CAE0437418.1"/>
    <property type="molecule type" value="Transcribed_RNA"/>
</dbReference>
<accession>A0A7S3LPY7</accession>
<proteinExistence type="predicted"/>